<accession>A0ABV7PK41</accession>
<dbReference type="Gene3D" id="3.10.520.10">
    <property type="entry name" value="ApbE-like domains"/>
    <property type="match status" value="1"/>
</dbReference>
<evidence type="ECO:0000313" key="12">
    <source>
        <dbReference type="EMBL" id="MFC3458877.1"/>
    </source>
</evidence>
<dbReference type="Pfam" id="PF02424">
    <property type="entry name" value="ApbE"/>
    <property type="match status" value="1"/>
</dbReference>
<dbReference type="InterPro" id="IPR024932">
    <property type="entry name" value="ApbE"/>
</dbReference>
<dbReference type="EC" id="2.7.1.180" evidence="2 11"/>
<keyword evidence="8 11" id="KW-0460">Magnesium</keyword>
<keyword evidence="4 11" id="KW-0285">Flavoprotein</keyword>
<name>A0ABV7PK41_9BURK</name>
<dbReference type="PANTHER" id="PTHR30040:SF2">
    <property type="entry name" value="FAD:PROTEIN FMN TRANSFERASE"/>
    <property type="match status" value="1"/>
</dbReference>
<evidence type="ECO:0000256" key="3">
    <source>
        <dbReference type="ARBA" id="ARBA00016337"/>
    </source>
</evidence>
<keyword evidence="13" id="KW-1185">Reference proteome</keyword>
<evidence type="ECO:0000256" key="6">
    <source>
        <dbReference type="ARBA" id="ARBA00022723"/>
    </source>
</evidence>
<evidence type="ECO:0000256" key="8">
    <source>
        <dbReference type="ARBA" id="ARBA00022842"/>
    </source>
</evidence>
<evidence type="ECO:0000313" key="13">
    <source>
        <dbReference type="Proteomes" id="UP001595665"/>
    </source>
</evidence>
<keyword evidence="5 11" id="KW-0808">Transferase</keyword>
<comment type="caution">
    <text evidence="12">The sequence shown here is derived from an EMBL/GenBank/DDBJ whole genome shotgun (WGS) entry which is preliminary data.</text>
</comment>
<dbReference type="InterPro" id="IPR003374">
    <property type="entry name" value="ApbE-like_sf"/>
</dbReference>
<comment type="catalytic activity">
    <reaction evidence="10 11">
        <text>L-threonyl-[protein] + FAD = FMN-L-threonyl-[protein] + AMP + H(+)</text>
        <dbReference type="Rhea" id="RHEA:36847"/>
        <dbReference type="Rhea" id="RHEA-COMP:11060"/>
        <dbReference type="Rhea" id="RHEA-COMP:11061"/>
        <dbReference type="ChEBI" id="CHEBI:15378"/>
        <dbReference type="ChEBI" id="CHEBI:30013"/>
        <dbReference type="ChEBI" id="CHEBI:57692"/>
        <dbReference type="ChEBI" id="CHEBI:74257"/>
        <dbReference type="ChEBI" id="CHEBI:456215"/>
        <dbReference type="EC" id="2.7.1.180"/>
    </reaction>
</comment>
<dbReference type="RefSeq" id="WP_379735359.1">
    <property type="nucleotide sequence ID" value="NZ_JBHRVV010000001.1"/>
</dbReference>
<evidence type="ECO:0000256" key="1">
    <source>
        <dbReference type="ARBA" id="ARBA00001946"/>
    </source>
</evidence>
<keyword evidence="6 11" id="KW-0479">Metal-binding</keyword>
<comment type="cofactor">
    <cofactor evidence="1">
        <name>Mg(2+)</name>
        <dbReference type="ChEBI" id="CHEBI:18420"/>
    </cofactor>
</comment>
<protein>
    <recommendedName>
        <fullName evidence="3 11">FAD:protein FMN transferase</fullName>
        <ecNumber evidence="2 11">2.7.1.180</ecNumber>
    </recommendedName>
    <alternativeName>
        <fullName evidence="9 11">Flavin transferase</fullName>
    </alternativeName>
</protein>
<evidence type="ECO:0000256" key="11">
    <source>
        <dbReference type="PIRNR" id="PIRNR006268"/>
    </source>
</evidence>
<organism evidence="12 13">
    <name type="scientific">Massilia haematophila</name>
    <dbReference type="NCBI Taxonomy" id="457923"/>
    <lineage>
        <taxon>Bacteria</taxon>
        <taxon>Pseudomonadati</taxon>
        <taxon>Pseudomonadota</taxon>
        <taxon>Betaproteobacteria</taxon>
        <taxon>Burkholderiales</taxon>
        <taxon>Oxalobacteraceae</taxon>
        <taxon>Telluria group</taxon>
        <taxon>Massilia</taxon>
    </lineage>
</organism>
<dbReference type="SUPFAM" id="SSF143631">
    <property type="entry name" value="ApbE-like"/>
    <property type="match status" value="1"/>
</dbReference>
<evidence type="ECO:0000256" key="2">
    <source>
        <dbReference type="ARBA" id="ARBA00011955"/>
    </source>
</evidence>
<proteinExistence type="inferred from homology"/>
<evidence type="ECO:0000256" key="9">
    <source>
        <dbReference type="ARBA" id="ARBA00031306"/>
    </source>
</evidence>
<dbReference type="EMBL" id="JBHRVV010000001">
    <property type="protein sequence ID" value="MFC3458877.1"/>
    <property type="molecule type" value="Genomic_DNA"/>
</dbReference>
<dbReference type="Proteomes" id="UP001595665">
    <property type="component" value="Unassembled WGS sequence"/>
</dbReference>
<dbReference type="PANTHER" id="PTHR30040">
    <property type="entry name" value="THIAMINE BIOSYNTHESIS LIPOPROTEIN APBE"/>
    <property type="match status" value="1"/>
</dbReference>
<evidence type="ECO:0000256" key="4">
    <source>
        <dbReference type="ARBA" id="ARBA00022630"/>
    </source>
</evidence>
<reference evidence="13" key="1">
    <citation type="journal article" date="2019" name="Int. J. Syst. Evol. Microbiol.">
        <title>The Global Catalogue of Microorganisms (GCM) 10K type strain sequencing project: providing services to taxonomists for standard genome sequencing and annotation.</title>
        <authorList>
            <consortium name="The Broad Institute Genomics Platform"/>
            <consortium name="The Broad Institute Genome Sequencing Center for Infectious Disease"/>
            <person name="Wu L."/>
            <person name="Ma J."/>
        </authorList>
    </citation>
    <scope>NUCLEOTIDE SEQUENCE [LARGE SCALE GENOMIC DNA]</scope>
    <source>
        <strain evidence="13">CCM 7480</strain>
    </source>
</reference>
<evidence type="ECO:0000256" key="7">
    <source>
        <dbReference type="ARBA" id="ARBA00022827"/>
    </source>
</evidence>
<sequence>MRDVLVPHAIDLALPAPGSRLRQAGGLTMGTSWSARMAVPPGATADLDALLQRELDGVVAQMSHWDEDSLLSQYNRADAGSWHALPSGFYDVIDFGLRVHEDTAGAYDPAAGALVGLWGFGPRGRHSHAGFAPPSAGAVAEALARRASATPRLDRAGRRLLQPGGARLDFSSIAKGYAVDRLGACLEQAGVRHYLVEVGGELRGAGVKPDGDPWWVEIEGVPDAGADADAGPGQVVAALHGLAVATSGDYRSYFHQGARRVSHTLDPRSGHPIANGVASCTVVASTCMAADALSTALTVMGAGDGIAFADARGIAARYLVRRDGGLVQHTSAAWRDLLQ</sequence>
<dbReference type="PIRSF" id="PIRSF006268">
    <property type="entry name" value="ApbE"/>
    <property type="match status" value="1"/>
</dbReference>
<comment type="similarity">
    <text evidence="11">Belongs to the ApbE family.</text>
</comment>
<keyword evidence="7 11" id="KW-0274">FAD</keyword>
<evidence type="ECO:0000256" key="5">
    <source>
        <dbReference type="ARBA" id="ARBA00022679"/>
    </source>
</evidence>
<dbReference type="GO" id="GO:0016740">
    <property type="term" value="F:transferase activity"/>
    <property type="evidence" value="ECO:0007669"/>
    <property type="project" value="UniProtKB-KW"/>
</dbReference>
<evidence type="ECO:0000256" key="10">
    <source>
        <dbReference type="ARBA" id="ARBA00048540"/>
    </source>
</evidence>
<gene>
    <name evidence="12" type="ORF">ACFOPH_11570</name>
</gene>